<accession>A0AAF0USK9</accession>
<gene>
    <name evidence="1" type="ORF">MTR67_045385</name>
</gene>
<reference evidence="1" key="1">
    <citation type="submission" date="2023-08" db="EMBL/GenBank/DDBJ databases">
        <title>A de novo genome assembly of Solanum verrucosum Schlechtendal, a Mexican diploid species geographically isolated from the other diploid A-genome species in potato relatives.</title>
        <authorList>
            <person name="Hosaka K."/>
        </authorList>
    </citation>
    <scope>NUCLEOTIDE SEQUENCE</scope>
    <source>
        <tissue evidence="1">Young leaves</tissue>
    </source>
</reference>
<name>A0AAF0USK9_SOLVR</name>
<sequence>MKSTAPTLGQFYAMIIQDESQQVAAAHLVANTSEINVGSRNVTPAIMEDEESFVSETDAIIYAASDMSGWTHSLISDNNIPNSSSSTSVYEHQQQQQISTAACDDDDSMFVSSSASYSWFKTNKQIDDHQEIRIFNVDFRALCNNTCGGSELHGGLLPDTE</sequence>
<evidence type="ECO:0000313" key="2">
    <source>
        <dbReference type="Proteomes" id="UP001234989"/>
    </source>
</evidence>
<dbReference type="AlphaFoldDB" id="A0AAF0USK9"/>
<protein>
    <submittedName>
        <fullName evidence="1">Uncharacterized protein</fullName>
    </submittedName>
</protein>
<evidence type="ECO:0000313" key="1">
    <source>
        <dbReference type="EMBL" id="WMV52000.1"/>
    </source>
</evidence>
<organism evidence="1 2">
    <name type="scientific">Solanum verrucosum</name>
    <dbReference type="NCBI Taxonomy" id="315347"/>
    <lineage>
        <taxon>Eukaryota</taxon>
        <taxon>Viridiplantae</taxon>
        <taxon>Streptophyta</taxon>
        <taxon>Embryophyta</taxon>
        <taxon>Tracheophyta</taxon>
        <taxon>Spermatophyta</taxon>
        <taxon>Magnoliopsida</taxon>
        <taxon>eudicotyledons</taxon>
        <taxon>Gunneridae</taxon>
        <taxon>Pentapetalae</taxon>
        <taxon>asterids</taxon>
        <taxon>lamiids</taxon>
        <taxon>Solanales</taxon>
        <taxon>Solanaceae</taxon>
        <taxon>Solanoideae</taxon>
        <taxon>Solaneae</taxon>
        <taxon>Solanum</taxon>
    </lineage>
</organism>
<keyword evidence="2" id="KW-1185">Reference proteome</keyword>
<dbReference type="EMBL" id="CP133621">
    <property type="protein sequence ID" value="WMV52000.1"/>
    <property type="molecule type" value="Genomic_DNA"/>
</dbReference>
<proteinExistence type="predicted"/>
<dbReference type="Proteomes" id="UP001234989">
    <property type="component" value="Chromosome 10"/>
</dbReference>